<dbReference type="InterPro" id="IPR013563">
    <property type="entry name" value="Oligopep_ABC_C"/>
</dbReference>
<keyword evidence="12" id="KW-1185">Reference proteome</keyword>
<dbReference type="RefSeq" id="WP_270948935.1">
    <property type="nucleotide sequence ID" value="NZ_JAQGLA010000015.1"/>
</dbReference>
<evidence type="ECO:0000256" key="4">
    <source>
        <dbReference type="ARBA" id="ARBA00022475"/>
    </source>
</evidence>
<evidence type="ECO:0000256" key="7">
    <source>
        <dbReference type="ARBA" id="ARBA00023136"/>
    </source>
</evidence>
<dbReference type="PANTHER" id="PTHR43297:SF2">
    <property type="entry name" value="DIPEPTIDE TRANSPORT ATP-BINDING PROTEIN DPPD"/>
    <property type="match status" value="1"/>
</dbReference>
<keyword evidence="6" id="KW-0067">ATP-binding</keyword>
<dbReference type="InterPro" id="IPR003439">
    <property type="entry name" value="ABC_transporter-like_ATP-bd"/>
</dbReference>
<feature type="signal peptide" evidence="9">
    <location>
        <begin position="1"/>
        <end position="23"/>
    </location>
</feature>
<evidence type="ECO:0000256" key="2">
    <source>
        <dbReference type="ARBA" id="ARBA00005417"/>
    </source>
</evidence>
<dbReference type="Gene3D" id="3.10.105.10">
    <property type="entry name" value="Dipeptide-binding Protein, Domain 3"/>
    <property type="match status" value="1"/>
</dbReference>
<feature type="compositionally biased region" description="Basic and acidic residues" evidence="8">
    <location>
        <begin position="450"/>
        <end position="460"/>
    </location>
</feature>
<dbReference type="Pfam" id="PF08352">
    <property type="entry name" value="oligo_HPY"/>
    <property type="match status" value="1"/>
</dbReference>
<dbReference type="InterPro" id="IPR017871">
    <property type="entry name" value="ABC_transporter-like_CS"/>
</dbReference>
<dbReference type="Gene3D" id="3.40.50.300">
    <property type="entry name" value="P-loop containing nucleotide triphosphate hydrolases"/>
    <property type="match status" value="1"/>
</dbReference>
<evidence type="ECO:0000259" key="10">
    <source>
        <dbReference type="PROSITE" id="PS50893"/>
    </source>
</evidence>
<feature type="region of interest" description="Disordered" evidence="8">
    <location>
        <begin position="427"/>
        <end position="534"/>
    </location>
</feature>
<dbReference type="InterPro" id="IPR050388">
    <property type="entry name" value="ABC_Ni/Peptide_Import"/>
</dbReference>
<proteinExistence type="inferred from homology"/>
<evidence type="ECO:0000256" key="1">
    <source>
        <dbReference type="ARBA" id="ARBA00004202"/>
    </source>
</evidence>
<evidence type="ECO:0000256" key="9">
    <source>
        <dbReference type="SAM" id="SignalP"/>
    </source>
</evidence>
<reference evidence="11 12" key="1">
    <citation type="submission" date="2022-11" db="EMBL/GenBank/DDBJ databases">
        <title>Draft genome sequence of Saccharopolyspora sp. WRP15-2 isolated from rhizosphere soils of wild rice in Thailand.</title>
        <authorList>
            <person name="Duangmal K."/>
            <person name="Kammanee S."/>
            <person name="Muangham S."/>
        </authorList>
    </citation>
    <scope>NUCLEOTIDE SEQUENCE [LARGE SCALE GENOMIC DNA]</scope>
    <source>
        <strain evidence="11 12">WRP15-2</strain>
    </source>
</reference>
<keyword evidence="4" id="KW-1003">Cell membrane</keyword>
<comment type="caution">
    <text evidence="11">The sequence shown here is derived from an EMBL/GenBank/DDBJ whole genome shotgun (WGS) entry which is preliminary data.</text>
</comment>
<dbReference type="PANTHER" id="PTHR43297">
    <property type="entry name" value="OLIGOPEPTIDE TRANSPORT ATP-BINDING PROTEIN APPD"/>
    <property type="match status" value="1"/>
</dbReference>
<dbReference type="InterPro" id="IPR027417">
    <property type="entry name" value="P-loop_NTPase"/>
</dbReference>
<dbReference type="Pfam" id="PF00005">
    <property type="entry name" value="ABC_tran"/>
    <property type="match status" value="1"/>
</dbReference>
<dbReference type="SUPFAM" id="SSF53850">
    <property type="entry name" value="Periplasmic binding protein-like II"/>
    <property type="match status" value="1"/>
</dbReference>
<name>A0ABT4UXC6_9PSEU</name>
<dbReference type="SMART" id="SM00382">
    <property type="entry name" value="AAA"/>
    <property type="match status" value="1"/>
</dbReference>
<feature type="chain" id="PRO_5046980234" evidence="9">
    <location>
        <begin position="24"/>
        <end position="860"/>
    </location>
</feature>
<evidence type="ECO:0000256" key="3">
    <source>
        <dbReference type="ARBA" id="ARBA00022448"/>
    </source>
</evidence>
<dbReference type="Gene3D" id="3.40.190.10">
    <property type="entry name" value="Periplasmic binding protein-like II"/>
    <property type="match status" value="1"/>
</dbReference>
<evidence type="ECO:0000313" key="11">
    <source>
        <dbReference type="EMBL" id="MDA3626344.1"/>
    </source>
</evidence>
<gene>
    <name evidence="11" type="ORF">OU415_12915</name>
</gene>
<comment type="subcellular location">
    <subcellularLocation>
        <location evidence="1">Cell membrane</location>
        <topology evidence="1">Peripheral membrane protein</topology>
    </subcellularLocation>
</comment>
<evidence type="ECO:0000313" key="12">
    <source>
        <dbReference type="Proteomes" id="UP001210380"/>
    </source>
</evidence>
<keyword evidence="7" id="KW-0472">Membrane</keyword>
<comment type="similarity">
    <text evidence="2">Belongs to the ABC transporter superfamily.</text>
</comment>
<keyword evidence="9" id="KW-0732">Signal</keyword>
<evidence type="ECO:0000256" key="5">
    <source>
        <dbReference type="ARBA" id="ARBA00022741"/>
    </source>
</evidence>
<feature type="compositionally biased region" description="Basic residues" evidence="8">
    <location>
        <begin position="511"/>
        <end position="520"/>
    </location>
</feature>
<feature type="compositionally biased region" description="Basic residues" evidence="8">
    <location>
        <begin position="471"/>
        <end position="487"/>
    </location>
</feature>
<accession>A0ABT4UXC6</accession>
<evidence type="ECO:0000256" key="6">
    <source>
        <dbReference type="ARBA" id="ARBA00022840"/>
    </source>
</evidence>
<dbReference type="NCBIfam" id="TIGR01727">
    <property type="entry name" value="oligo_HPY"/>
    <property type="match status" value="1"/>
</dbReference>
<dbReference type="CDD" id="cd03257">
    <property type="entry name" value="ABC_NikE_OppD_transporters"/>
    <property type="match status" value="1"/>
</dbReference>
<evidence type="ECO:0000256" key="8">
    <source>
        <dbReference type="SAM" id="MobiDB-lite"/>
    </source>
</evidence>
<dbReference type="InterPro" id="IPR003593">
    <property type="entry name" value="AAA+_ATPase"/>
</dbReference>
<dbReference type="InterPro" id="IPR000914">
    <property type="entry name" value="SBP_5_dom"/>
</dbReference>
<dbReference type="Pfam" id="PF00496">
    <property type="entry name" value="SBP_bac_5"/>
    <property type="match status" value="1"/>
</dbReference>
<keyword evidence="3" id="KW-0813">Transport</keyword>
<protein>
    <submittedName>
        <fullName evidence="11">ABC transporter substrate-binding protein</fullName>
    </submittedName>
</protein>
<dbReference type="PROSITE" id="PS51257">
    <property type="entry name" value="PROKAR_LIPOPROTEIN"/>
    <property type="match status" value="1"/>
</dbReference>
<keyword evidence="5" id="KW-0547">Nucleotide-binding</keyword>
<dbReference type="Gene3D" id="3.90.76.10">
    <property type="entry name" value="Dipeptide-binding Protein, Domain 1"/>
    <property type="match status" value="1"/>
</dbReference>
<sequence>MRRRTRLAAAVAAAALTAGTAACSVEDSSAGSGNGTIKVALSAGVDMLDPQRSSSGPDLAVMNQIYETLLDMDTTTHQLKPKLATSWNLVNDTTWRFELRQGVKFTNGEPFNAQAVKYSIERILDPKTTSSVSASQISSIAQVNVVDDDTVDIVTKYPNPSLPLRMQPNGGTGRVYIVPPKYFSESDFGTVADKPVGTGPYKLDAWNKGQSVTLSQNPEYWGEKPDVKGATYSFVPESKTRVDALRAGEVDLIERIPVEEVQNVEDADGVHVASSPNGLVYTVLLDMREAPFNDPKVREAFVHAVDVKGIVDELLKGHGRALSVPMSPNVKQYDNSIQPYSFDPAKSEELLKEAGFPDKLTVETKTSEGRYPADKQIYEAMNQQLNQAGAEGRVGPADQPDDQRQRGPLLHHRLGLRRGGRQQAGLLHQDHRDLQHRPAPRVRRAVRPGQPDHGRGEEPRALAAGPEGHPRQLRRGRHVAGGRHVRPPGRLGVEAGTRRRNLPQGHQAQVRAKRPASRRGKGGDMTSPEHGGEGPLLVVEQLSVEFATPRGEVAAVNDFGLSVDRGGSVAIVGESGSGKSAAMRAVLGLHQQSRRVRIRGTVTFDGVDLTGVSKRQLREIRGDRMALIAQDALSSLNPSLTVGYQIIEALRIRKGWNAARCRQRAVELLDMVGIPSAAERLKDYPHQFSGGMRQRVLIATGLALDPDLLIADEPTTALDVTIQAQILQLLRDLREETGMALVIITHDMGVVAEIAERVAVMYAGRVVESGGMRDVFNSPRHPYTEGLLNAVPRSDRRSERLVSIPGSPPSPTNWPSGCRFHTRCAYARDECASVPVGLEPVGPGHDSACRYWEENFRAVS</sequence>
<dbReference type="PROSITE" id="PS00211">
    <property type="entry name" value="ABC_TRANSPORTER_1"/>
    <property type="match status" value="1"/>
</dbReference>
<organism evidence="11 12">
    <name type="scientific">Saccharopolyspora oryzae</name>
    <dbReference type="NCBI Taxonomy" id="2997343"/>
    <lineage>
        <taxon>Bacteria</taxon>
        <taxon>Bacillati</taxon>
        <taxon>Actinomycetota</taxon>
        <taxon>Actinomycetes</taxon>
        <taxon>Pseudonocardiales</taxon>
        <taxon>Pseudonocardiaceae</taxon>
        <taxon>Saccharopolyspora</taxon>
    </lineage>
</organism>
<dbReference type="EMBL" id="JAQGLA010000015">
    <property type="protein sequence ID" value="MDA3626344.1"/>
    <property type="molecule type" value="Genomic_DNA"/>
</dbReference>
<dbReference type="SUPFAM" id="SSF52540">
    <property type="entry name" value="P-loop containing nucleoside triphosphate hydrolases"/>
    <property type="match status" value="1"/>
</dbReference>
<dbReference type="PROSITE" id="PS50893">
    <property type="entry name" value="ABC_TRANSPORTER_2"/>
    <property type="match status" value="1"/>
</dbReference>
<feature type="domain" description="ABC transporter" evidence="10">
    <location>
        <begin position="539"/>
        <end position="788"/>
    </location>
</feature>
<dbReference type="Proteomes" id="UP001210380">
    <property type="component" value="Unassembled WGS sequence"/>
</dbReference>